<dbReference type="EMBL" id="KI925155">
    <property type="protein sequence ID" value="ETW15653.1"/>
    <property type="molecule type" value="Genomic_DNA"/>
</dbReference>
<evidence type="ECO:0000313" key="3">
    <source>
        <dbReference type="EMBL" id="ETW15653.1"/>
    </source>
</evidence>
<evidence type="ECO:0000313" key="4">
    <source>
        <dbReference type="Proteomes" id="UP000030690"/>
    </source>
</evidence>
<feature type="transmembrane region" description="Helical" evidence="1">
    <location>
        <begin position="198"/>
        <end position="221"/>
    </location>
</feature>
<protein>
    <submittedName>
        <fullName evidence="3">Uncharacterized protein</fullName>
    </submittedName>
</protein>
<gene>
    <name evidence="3" type="ORF">PFFVO_05433</name>
</gene>
<name>A0A024UY29_PLAFA</name>
<organism evidence="3 4">
    <name type="scientific">Plasmodium falciparum Vietnam Oak-Knoll</name>
    <name type="common">FVO</name>
    <dbReference type="NCBI Taxonomy" id="1036723"/>
    <lineage>
        <taxon>Eukaryota</taxon>
        <taxon>Sar</taxon>
        <taxon>Alveolata</taxon>
        <taxon>Apicomplexa</taxon>
        <taxon>Aconoidasida</taxon>
        <taxon>Haemosporida</taxon>
        <taxon>Plasmodiidae</taxon>
        <taxon>Plasmodium</taxon>
        <taxon>Plasmodium (Laverania)</taxon>
    </lineage>
</organism>
<proteinExistence type="predicted"/>
<feature type="signal peptide" evidence="2">
    <location>
        <begin position="1"/>
        <end position="20"/>
    </location>
</feature>
<feature type="transmembrane region" description="Helical" evidence="1">
    <location>
        <begin position="170"/>
        <end position="192"/>
    </location>
</feature>
<reference evidence="3 4" key="2">
    <citation type="submission" date="2013-02" db="EMBL/GenBank/DDBJ databases">
        <title>The Genome Sequence of Plasmodium falciparum Vietnam Oak-Knoll (FVO).</title>
        <authorList>
            <consortium name="The Broad Institute Genome Sequencing Platform"/>
            <consortium name="The Broad Institute Genome Sequencing Center for Infectious Disease"/>
            <person name="Neafsey D."/>
            <person name="Cheeseman I."/>
            <person name="Volkman S."/>
            <person name="Adams J."/>
            <person name="Walker B."/>
            <person name="Young S.K."/>
            <person name="Zeng Q."/>
            <person name="Gargeya S."/>
            <person name="Fitzgerald M."/>
            <person name="Haas B."/>
            <person name="Abouelleil A."/>
            <person name="Alvarado L."/>
            <person name="Arachchi H.M."/>
            <person name="Berlin A.M."/>
            <person name="Chapman S.B."/>
            <person name="Dewar J."/>
            <person name="Goldberg J."/>
            <person name="Griggs A."/>
            <person name="Gujja S."/>
            <person name="Hansen M."/>
            <person name="Howarth C."/>
            <person name="Imamovic A."/>
            <person name="Larimer J."/>
            <person name="McCowan C."/>
            <person name="Murphy C."/>
            <person name="Neiman D."/>
            <person name="Pearson M."/>
            <person name="Priest M."/>
            <person name="Roberts A."/>
            <person name="Saif S."/>
            <person name="Shea T."/>
            <person name="Sisk P."/>
            <person name="Sykes S."/>
            <person name="Wortman J."/>
            <person name="Nusbaum C."/>
            <person name="Birren B."/>
        </authorList>
    </citation>
    <scope>NUCLEOTIDE SEQUENCE [LARGE SCALE GENOMIC DNA]</scope>
    <source>
        <strain evidence="4">Vietnam Oak-Knoll (FVO)</strain>
    </source>
</reference>
<sequence length="233" mass="27709">MNFFYVKIFSLLFVLRICEVFHTVSEINILKYKHGKKMCAEKFIFVRSLSEEVKEKNLNTKIAECDLIYDILEKFKSLKYRNLINNREIDSYHKRKKQKEKKLQDKIIRQKMKEYYKLKDKLIIDKSFGTPEYNEVIARITKTKIKDKLYKMIFKGKGFWRNLSYTIRTLGVASAVTLYLGIIGASCGLSGWVAVLGIWSVFVFLLIIIIVGIWFLATWLWPHRDTYNEKYRV</sequence>
<reference evidence="3 4" key="1">
    <citation type="submission" date="2013-02" db="EMBL/GenBank/DDBJ databases">
        <title>The Genome Annotation of Plasmodium falciparum Vietnam Oak-Knoll (FVO).</title>
        <authorList>
            <consortium name="The Broad Institute Genome Sequencing Platform"/>
            <consortium name="The Broad Institute Genome Sequencing Center for Infectious Disease"/>
            <person name="Neafsey D."/>
            <person name="Hoffman S."/>
            <person name="Volkman S."/>
            <person name="Rosenthal P."/>
            <person name="Walker B."/>
            <person name="Young S.K."/>
            <person name="Zeng Q."/>
            <person name="Gargeya S."/>
            <person name="Fitzgerald M."/>
            <person name="Haas B."/>
            <person name="Abouelleil A."/>
            <person name="Allen A.W."/>
            <person name="Alvarado L."/>
            <person name="Arachchi H.M."/>
            <person name="Berlin A.M."/>
            <person name="Chapman S.B."/>
            <person name="Gainer-Dewar J."/>
            <person name="Goldberg J."/>
            <person name="Griggs A."/>
            <person name="Gujja S."/>
            <person name="Hansen M."/>
            <person name="Howarth C."/>
            <person name="Imamovic A."/>
            <person name="Ireland A."/>
            <person name="Larimer J."/>
            <person name="McCowan C."/>
            <person name="Murphy C."/>
            <person name="Pearson M."/>
            <person name="Poon T.W."/>
            <person name="Priest M."/>
            <person name="Roberts A."/>
            <person name="Saif S."/>
            <person name="Shea T."/>
            <person name="Sisk P."/>
            <person name="Sykes S."/>
            <person name="Wortman J."/>
            <person name="Nusbaum C."/>
            <person name="Birren B."/>
        </authorList>
    </citation>
    <scope>NUCLEOTIDE SEQUENCE [LARGE SCALE GENOMIC DNA]</scope>
    <source>
        <strain evidence="4">Vietnam Oak-Knoll (FVO)</strain>
    </source>
</reference>
<feature type="chain" id="PRO_5001535675" evidence="2">
    <location>
        <begin position="21"/>
        <end position="233"/>
    </location>
</feature>
<dbReference type="OrthoDB" id="378628at2759"/>
<dbReference type="Proteomes" id="UP000030690">
    <property type="component" value="Unassembled WGS sequence"/>
</dbReference>
<accession>A0A024UY29</accession>
<evidence type="ECO:0000256" key="2">
    <source>
        <dbReference type="SAM" id="SignalP"/>
    </source>
</evidence>
<keyword evidence="1" id="KW-0472">Membrane</keyword>
<dbReference type="AlphaFoldDB" id="A0A024UY29"/>
<keyword evidence="2" id="KW-0732">Signal</keyword>
<keyword evidence="1" id="KW-1133">Transmembrane helix</keyword>
<evidence type="ECO:0000256" key="1">
    <source>
        <dbReference type="SAM" id="Phobius"/>
    </source>
</evidence>
<keyword evidence="1" id="KW-0812">Transmembrane</keyword>